<accession>A0A084VJ17</accession>
<dbReference type="Proteomes" id="UP000030765">
    <property type="component" value="Unassembled WGS sequence"/>
</dbReference>
<keyword evidence="3" id="KW-1185">Reference proteome</keyword>
<name>A0A084VJ17_ANOSI</name>
<dbReference type="EMBL" id="ATLV01013426">
    <property type="status" value="NOT_ANNOTATED_CDS"/>
    <property type="molecule type" value="Genomic_DNA"/>
</dbReference>
<dbReference type="AlphaFoldDB" id="A0A084VJ17"/>
<reference evidence="2" key="2">
    <citation type="submission" date="2020-05" db="UniProtKB">
        <authorList>
            <consortium name="EnsemblMetazoa"/>
        </authorList>
    </citation>
    <scope>IDENTIFICATION</scope>
</reference>
<sequence>MAKLARRATPLLFTDARVPESAARPNTSRSDASHAIIIRLDNGNAKHPPLEASDNVQPEILQFRNSASGWVPLFACHTLSVIVYGWSSTGTNRAEKPEKLLPVTRECR</sequence>
<gene>
    <name evidence="1" type="ORF">ZHAS_00005131</name>
</gene>
<evidence type="ECO:0000313" key="1">
    <source>
        <dbReference type="EMBL" id="KFB37961.1"/>
    </source>
</evidence>
<proteinExistence type="predicted"/>
<dbReference type="EnsemblMetazoa" id="ASIC005131-RA">
    <property type="protein sequence ID" value="ASIC005131-PA"/>
    <property type="gene ID" value="ASIC005131"/>
</dbReference>
<reference evidence="1 3" key="1">
    <citation type="journal article" date="2014" name="BMC Genomics">
        <title>Genome sequence of Anopheles sinensis provides insight into genetics basis of mosquito competence for malaria parasites.</title>
        <authorList>
            <person name="Zhou D."/>
            <person name="Zhang D."/>
            <person name="Ding G."/>
            <person name="Shi L."/>
            <person name="Hou Q."/>
            <person name="Ye Y."/>
            <person name="Xu Y."/>
            <person name="Zhou H."/>
            <person name="Xiong C."/>
            <person name="Li S."/>
            <person name="Yu J."/>
            <person name="Hong S."/>
            <person name="Yu X."/>
            <person name="Zou P."/>
            <person name="Chen C."/>
            <person name="Chang X."/>
            <person name="Wang W."/>
            <person name="Lv Y."/>
            <person name="Sun Y."/>
            <person name="Ma L."/>
            <person name="Shen B."/>
            <person name="Zhu C."/>
        </authorList>
    </citation>
    <scope>NUCLEOTIDE SEQUENCE [LARGE SCALE GENOMIC DNA]</scope>
</reference>
<evidence type="ECO:0000313" key="3">
    <source>
        <dbReference type="Proteomes" id="UP000030765"/>
    </source>
</evidence>
<organism evidence="1">
    <name type="scientific">Anopheles sinensis</name>
    <name type="common">Mosquito</name>
    <dbReference type="NCBI Taxonomy" id="74873"/>
    <lineage>
        <taxon>Eukaryota</taxon>
        <taxon>Metazoa</taxon>
        <taxon>Ecdysozoa</taxon>
        <taxon>Arthropoda</taxon>
        <taxon>Hexapoda</taxon>
        <taxon>Insecta</taxon>
        <taxon>Pterygota</taxon>
        <taxon>Neoptera</taxon>
        <taxon>Endopterygota</taxon>
        <taxon>Diptera</taxon>
        <taxon>Nematocera</taxon>
        <taxon>Culicoidea</taxon>
        <taxon>Culicidae</taxon>
        <taxon>Anophelinae</taxon>
        <taxon>Anopheles</taxon>
    </lineage>
</organism>
<evidence type="ECO:0000313" key="2">
    <source>
        <dbReference type="EnsemblMetazoa" id="ASIC005131-PA"/>
    </source>
</evidence>
<dbReference type="VEuPathDB" id="VectorBase:ASIC005131"/>
<dbReference type="EMBL" id="KE524855">
    <property type="protein sequence ID" value="KFB37961.1"/>
    <property type="molecule type" value="Genomic_DNA"/>
</dbReference>
<protein>
    <submittedName>
        <fullName evidence="1 2">Uncharacterized protein</fullName>
    </submittedName>
</protein>